<dbReference type="Proteomes" id="UP001060085">
    <property type="component" value="Linkage Group LG07"/>
</dbReference>
<evidence type="ECO:0000313" key="1">
    <source>
        <dbReference type="EMBL" id="KAI5655558.1"/>
    </source>
</evidence>
<keyword evidence="2" id="KW-1185">Reference proteome</keyword>
<reference evidence="2" key="1">
    <citation type="journal article" date="2023" name="Nat. Plants">
        <title>Single-cell RNA sequencing provides a high-resolution roadmap for understanding the multicellular compartmentation of specialized metabolism.</title>
        <authorList>
            <person name="Sun S."/>
            <person name="Shen X."/>
            <person name="Li Y."/>
            <person name="Li Y."/>
            <person name="Wang S."/>
            <person name="Li R."/>
            <person name="Zhang H."/>
            <person name="Shen G."/>
            <person name="Guo B."/>
            <person name="Wei J."/>
            <person name="Xu J."/>
            <person name="St-Pierre B."/>
            <person name="Chen S."/>
            <person name="Sun C."/>
        </authorList>
    </citation>
    <scope>NUCLEOTIDE SEQUENCE [LARGE SCALE GENOMIC DNA]</scope>
</reference>
<name>A0ACC0A3T1_CATRO</name>
<proteinExistence type="predicted"/>
<dbReference type="EMBL" id="CM044707">
    <property type="protein sequence ID" value="KAI5655558.1"/>
    <property type="molecule type" value="Genomic_DNA"/>
</dbReference>
<comment type="caution">
    <text evidence="1">The sequence shown here is derived from an EMBL/GenBank/DDBJ whole genome shotgun (WGS) entry which is preliminary data.</text>
</comment>
<gene>
    <name evidence="1" type="ORF">M9H77_32745</name>
</gene>
<organism evidence="1 2">
    <name type="scientific">Catharanthus roseus</name>
    <name type="common">Madagascar periwinkle</name>
    <name type="synonym">Vinca rosea</name>
    <dbReference type="NCBI Taxonomy" id="4058"/>
    <lineage>
        <taxon>Eukaryota</taxon>
        <taxon>Viridiplantae</taxon>
        <taxon>Streptophyta</taxon>
        <taxon>Embryophyta</taxon>
        <taxon>Tracheophyta</taxon>
        <taxon>Spermatophyta</taxon>
        <taxon>Magnoliopsida</taxon>
        <taxon>eudicotyledons</taxon>
        <taxon>Gunneridae</taxon>
        <taxon>Pentapetalae</taxon>
        <taxon>asterids</taxon>
        <taxon>lamiids</taxon>
        <taxon>Gentianales</taxon>
        <taxon>Apocynaceae</taxon>
        <taxon>Rauvolfioideae</taxon>
        <taxon>Vinceae</taxon>
        <taxon>Catharanthinae</taxon>
        <taxon>Catharanthus</taxon>
    </lineage>
</organism>
<sequence>MAQEACFNPNDDSLMPIDGNGGFLESSSSSISPRNEACVLPVDLPLSILKMAELNANLASGDLYSTLLDKFANQGSGAGMSSLFQSGSYLQRSGNAGMDHYLNLPSAPPKSSLGNNLTSSTMDGPLVPHQSYISDRKCQEGDKIEQLPKGSAPLSESVLPNHQFSFGMGLKPDCNTLIQMLKKPRIDVSNDFSKEQIIQQLLLREDIKQLEDINPQLRALLIQHQRQQILDSLPQLRGLQVHQADQHYRHQCQQPPTCPSSSRVDGICSQRLMQCLYNLRNRPQDNNIDFWRRIVSEFYAPCAKERWCLSSYQNIGQHTLGILSLGAVGAWCCDLCGSKSGKGFEASFEVLPRLWQIKFESGVLEEILYLDIPREHRLPSGAMLLEYEKAVQQSVYEKCRVIHEGKLRVIFRPDLKILSWEFCAIHHDEYFLRRLIAPQVNHLMSVAQRYQALLSEGSPEDKIPLEKLRASHDMFAKAGNQFTASLELPTVNELGFSKRYVRCIQIAEVLNIMKDLMTFSHDQKLGPIESLRAYHHQRTGRGSHGRTINAEEEEEQEISQEGSIQSVLTNGNISTGKNVGLDGHDRAGEMEQLMAANYQRILRESRVNPRANTISQRGISSSCLDQGSSSNLGLVHNSILSGLQSSESSEASKNIQQQSAIDKLLQNALRKHNEQAFREASENKFSGLPTGTRGTILGNSSTAAVLGQGNLLGNICGNAESSRGVTSSSDSLKVAGGKMGIKRERDMPE</sequence>
<accession>A0ACC0A3T1</accession>
<protein>
    <submittedName>
        <fullName evidence="1">Uncharacterized protein</fullName>
    </submittedName>
</protein>
<evidence type="ECO:0000313" key="2">
    <source>
        <dbReference type="Proteomes" id="UP001060085"/>
    </source>
</evidence>